<dbReference type="Gene3D" id="3.20.20.190">
    <property type="entry name" value="Phosphatidylinositol (PI) phosphodiesterase"/>
    <property type="match status" value="1"/>
</dbReference>
<protein>
    <recommendedName>
        <fullName evidence="1">DOMON domain-containing protein</fullName>
    </recommendedName>
</protein>
<evidence type="ECO:0000313" key="2">
    <source>
        <dbReference type="EMBL" id="KAK2709152.1"/>
    </source>
</evidence>
<dbReference type="PANTHER" id="PTHR13593:SF103">
    <property type="entry name" value="RE10370P"/>
    <property type="match status" value="1"/>
</dbReference>
<evidence type="ECO:0000313" key="3">
    <source>
        <dbReference type="Proteomes" id="UP001187531"/>
    </source>
</evidence>
<dbReference type="GO" id="GO:0006629">
    <property type="term" value="P:lipid metabolic process"/>
    <property type="evidence" value="ECO:0007669"/>
    <property type="project" value="InterPro"/>
</dbReference>
<dbReference type="InterPro" id="IPR002861">
    <property type="entry name" value="Reeler_dom"/>
</dbReference>
<gene>
    <name evidence="2" type="ORF">QYM36_012970</name>
</gene>
<dbReference type="PROSITE" id="PS50836">
    <property type="entry name" value="DOMON"/>
    <property type="match status" value="1"/>
</dbReference>
<dbReference type="InterPro" id="IPR005018">
    <property type="entry name" value="DOMON_domain"/>
</dbReference>
<dbReference type="InterPro" id="IPR017946">
    <property type="entry name" value="PLC-like_Pdiesterase_TIM-brl"/>
</dbReference>
<dbReference type="PROSITE" id="PS50007">
    <property type="entry name" value="PIPLC_X_DOMAIN"/>
    <property type="match status" value="1"/>
</dbReference>
<dbReference type="InterPro" id="IPR051057">
    <property type="entry name" value="PI-PLC_domain"/>
</dbReference>
<accession>A0AA88KYA9</accession>
<dbReference type="Proteomes" id="UP001187531">
    <property type="component" value="Unassembled WGS sequence"/>
</dbReference>
<dbReference type="GO" id="GO:0008081">
    <property type="term" value="F:phosphoric diester hydrolase activity"/>
    <property type="evidence" value="ECO:0007669"/>
    <property type="project" value="InterPro"/>
</dbReference>
<evidence type="ECO:0000259" key="1">
    <source>
        <dbReference type="PROSITE" id="PS50836"/>
    </source>
</evidence>
<dbReference type="PANTHER" id="PTHR13593">
    <property type="match status" value="1"/>
</dbReference>
<name>A0AA88KYA9_ARTSF</name>
<organism evidence="2 3">
    <name type="scientific">Artemia franciscana</name>
    <name type="common">Brine shrimp</name>
    <name type="synonym">Artemia sanfranciscana</name>
    <dbReference type="NCBI Taxonomy" id="6661"/>
    <lineage>
        <taxon>Eukaryota</taxon>
        <taxon>Metazoa</taxon>
        <taxon>Ecdysozoa</taxon>
        <taxon>Arthropoda</taxon>
        <taxon>Crustacea</taxon>
        <taxon>Branchiopoda</taxon>
        <taxon>Anostraca</taxon>
        <taxon>Artemiidae</taxon>
        <taxon>Artemia</taxon>
    </lineage>
</organism>
<dbReference type="EMBL" id="JAVRJZ010000017">
    <property type="protein sequence ID" value="KAK2709152.1"/>
    <property type="molecule type" value="Genomic_DNA"/>
</dbReference>
<proteinExistence type="predicted"/>
<reference evidence="2" key="1">
    <citation type="submission" date="2023-07" db="EMBL/GenBank/DDBJ databases">
        <title>Chromosome-level genome assembly of Artemia franciscana.</title>
        <authorList>
            <person name="Jo E."/>
        </authorList>
    </citation>
    <scope>NUCLEOTIDE SEQUENCE</scope>
    <source>
        <tissue evidence="2">Whole body</tissue>
    </source>
</reference>
<sequence length="661" mass="75144">MGGAAPGSGPLGKWISVPKGASSLNCQRIPSSAAVDDNKMQQLKNMTFKWQYSEGNIGDIVFVASVLIGDRYWLVMSDRLRWNPFPSDLSGCGTNKSCFRLCPYWQSNCPLSAAIIVAMFETSSQYGGDVVAITLKGDTSQNQNFVAVGFGKDPVRLNKLDINACFRDNGQIMLANYFQESPTSTPFLQSGVIVPEITDADGSELWCRFRRPIRGTGSNLISLNQPLYQFYFRGLQNSTDCAVSPKKRLYLTVSPIAKIVSNSPVNRQLELNWVNFENLDGDWIGLFDYDPKNVSNLNPLVRVDANDFPGYYRTIVEFPIYSLKNKSEECIGYWIAYIRNKKKILSKNCIRPKKQWMFDSRFSIGEFPLHSVFLPGVHNGGSYFPYSPSSDTIITRYSVCQDEDIYNQLSYGIRYLDLRVGYYSDLPEKFWVNHDVYRFHPLSAVVNDLLAFVKESRDVVIVDIHRFPAGFKSNNRAKHQELVNYLERSLGEHLIPRALGLDVTLNDIWRTNSTIILAYADRHTAMTHPLLWPTIPQEWGDKQTLPSLKAFIKHAMNRRSYSNYPWAAMAELTPTTFDILFRPSEGIRKLAGLSNREVTKWFREDWWDRASIVAVDFFLSTDIVDVAINANLDRIYCINVSRSTTFPVNDTALVNPVSIPY</sequence>
<comment type="caution">
    <text evidence="2">The sequence shown here is derived from an EMBL/GenBank/DDBJ whole genome shotgun (WGS) entry which is preliminary data.</text>
</comment>
<keyword evidence="3" id="KW-1185">Reference proteome</keyword>
<dbReference type="SUPFAM" id="SSF51695">
    <property type="entry name" value="PLC-like phosphodiesterases"/>
    <property type="match status" value="1"/>
</dbReference>
<dbReference type="AlphaFoldDB" id="A0AA88KYA9"/>
<feature type="domain" description="DOMON" evidence="1">
    <location>
        <begin position="114"/>
        <end position="234"/>
    </location>
</feature>
<dbReference type="Pfam" id="PF02014">
    <property type="entry name" value="Reeler"/>
    <property type="match status" value="1"/>
</dbReference>